<dbReference type="GO" id="GO:0034587">
    <property type="term" value="P:piRNA processing"/>
    <property type="evidence" value="ECO:0007669"/>
    <property type="project" value="TreeGrafter"/>
</dbReference>
<reference evidence="3" key="1">
    <citation type="submission" date="2014-03" db="EMBL/GenBank/DDBJ databases">
        <title>The sialotranscriptome of Amblyomma triste, Amblyomma parvum and Amblyomma cajennense ticks, uncovered by 454-based RNA-seq.</title>
        <authorList>
            <person name="Garcia G.R."/>
            <person name="Gardinassi L.G."/>
            <person name="Ribeiro J.M."/>
            <person name="Anatriello E."/>
            <person name="Ferreira B.R."/>
            <person name="Moreira H.N."/>
            <person name="Mafra C."/>
            <person name="Olegario M.M."/>
            <person name="Szabo P.J."/>
            <person name="Miranda-Santos I.K."/>
            <person name="Maruyama S.R."/>
        </authorList>
    </citation>
    <scope>NUCLEOTIDE SEQUENCE</scope>
    <source>
        <strain evidence="3">Mato Grasso do Sul</strain>
        <tissue evidence="3">Salivary glands</tissue>
    </source>
</reference>
<dbReference type="SUPFAM" id="SSF53098">
    <property type="entry name" value="Ribonuclease H-like"/>
    <property type="match status" value="1"/>
</dbReference>
<feature type="region of interest" description="Disordered" evidence="1">
    <location>
        <begin position="391"/>
        <end position="458"/>
    </location>
</feature>
<feature type="domain" description="3'-5' exonuclease" evidence="2">
    <location>
        <begin position="151"/>
        <end position="345"/>
    </location>
</feature>
<dbReference type="AlphaFoldDB" id="A0A023GBL7"/>
<keyword evidence="3" id="KW-0540">Nuclease</keyword>
<protein>
    <submittedName>
        <fullName evidence="3">Putative deddy 3'-5' exonuclease domain of egalitarian</fullName>
    </submittedName>
</protein>
<evidence type="ECO:0000313" key="3">
    <source>
        <dbReference type="EMBL" id="JAC30303.1"/>
    </source>
</evidence>
<sequence>MGTVAPQWVTSEIKGKRVQLRMADGDVEGIVTDLCEQTSRLTIKDVVVIDTQEKLLGQLHCYAKDIQSCTLLGTSGSKKYVLGRDENGPRLLRLRIIPARSEKQDTSVSSCEFICHRMECDTSESIKKGSIKLMGSPEDLPKLKHPIATEFEVVDKVNDQLSDAIAALKQEQSISIGYEGTKVGRHGFLSVLVAATSSKVHIFDVFALKEELFSHGLKEILESKDIQKVIHGCRHLSDSLYHQYQVSLDNVFDTMVADIILYHNASVDVGQYKFPDFVRGVQNCLKNVLEFNYAQMKYTRSRKGSQEEEVSTWKLRPLSLQQIDAVAKDVVFLRELADVCLGQMLKKFHAGVNFFLTLDRECTERELSYLPAAHILPRGFADAVKSATRHSEQQWRRYADHDRSREDRHNGRKENWHYERDSMRRGPSGMNTGRTQFREPRDAPYRGGHEWRSDLQNDQACRDDSLLFIGDQRGKENSSPRKTSAPIPNGTCNGIESKGMSPGEKEECKKPSDVPTSEQRMNDSEPTEVAVEVAKEMSGQGDQNRSTDVQREPSQRSQQLASHSQCPQPSIVSQKIAAVCGHDRDSATIEIQKKVAPASNNTWAHQKCSEVKDSTAEVLYFRPAELMVPKLSF</sequence>
<feature type="compositionally biased region" description="Basic and acidic residues" evidence="1">
    <location>
        <begin position="391"/>
        <end position="424"/>
    </location>
</feature>
<keyword evidence="3" id="KW-0269">Exonuclease</keyword>
<dbReference type="PANTHER" id="PTHR46628:SF1">
    <property type="entry name" value="PIRNA BIOGENESIS PROTEIN EXD1"/>
    <property type="match status" value="1"/>
</dbReference>
<name>A0A023GBL7_AMBTT</name>
<feature type="compositionally biased region" description="Polar residues" evidence="1">
    <location>
        <begin position="555"/>
        <end position="570"/>
    </location>
</feature>
<evidence type="ECO:0000256" key="1">
    <source>
        <dbReference type="SAM" id="MobiDB-lite"/>
    </source>
</evidence>
<dbReference type="EMBL" id="GBBM01005115">
    <property type="protein sequence ID" value="JAC30303.1"/>
    <property type="molecule type" value="mRNA"/>
</dbReference>
<accession>A0A023GBL7</accession>
<feature type="region of interest" description="Disordered" evidence="1">
    <location>
        <begin position="470"/>
        <end position="570"/>
    </location>
</feature>
<dbReference type="InterPro" id="IPR052144">
    <property type="entry name" value="piRNA_biogenesis_EXD1"/>
</dbReference>
<proteinExistence type="evidence at transcript level"/>
<organism evidence="3">
    <name type="scientific">Amblyomma triste</name>
    <name type="common">Neotropical tick</name>
    <dbReference type="NCBI Taxonomy" id="251400"/>
    <lineage>
        <taxon>Eukaryota</taxon>
        <taxon>Metazoa</taxon>
        <taxon>Ecdysozoa</taxon>
        <taxon>Arthropoda</taxon>
        <taxon>Chelicerata</taxon>
        <taxon>Arachnida</taxon>
        <taxon>Acari</taxon>
        <taxon>Parasitiformes</taxon>
        <taxon>Ixodida</taxon>
        <taxon>Ixodoidea</taxon>
        <taxon>Ixodidae</taxon>
        <taxon>Amblyomminae</taxon>
        <taxon>Amblyomma</taxon>
    </lineage>
</organism>
<dbReference type="GO" id="GO:0003676">
    <property type="term" value="F:nucleic acid binding"/>
    <property type="evidence" value="ECO:0007669"/>
    <property type="project" value="InterPro"/>
</dbReference>
<dbReference type="GO" id="GO:1990923">
    <property type="term" value="C:PET complex"/>
    <property type="evidence" value="ECO:0007669"/>
    <property type="project" value="TreeGrafter"/>
</dbReference>
<dbReference type="InterPro" id="IPR036397">
    <property type="entry name" value="RNaseH_sf"/>
</dbReference>
<dbReference type="Gene3D" id="3.30.420.10">
    <property type="entry name" value="Ribonuclease H-like superfamily/Ribonuclease H"/>
    <property type="match status" value="1"/>
</dbReference>
<feature type="compositionally biased region" description="Basic and acidic residues" evidence="1">
    <location>
        <begin position="503"/>
        <end position="512"/>
    </location>
</feature>
<evidence type="ECO:0000259" key="2">
    <source>
        <dbReference type="SMART" id="SM00474"/>
    </source>
</evidence>
<dbReference type="Pfam" id="PF01612">
    <property type="entry name" value="DNA_pol_A_exo1"/>
    <property type="match status" value="1"/>
</dbReference>
<dbReference type="PANTHER" id="PTHR46628">
    <property type="entry name" value="PIRNA BIOGENESIS PROTEIN EXD1"/>
    <property type="match status" value="1"/>
</dbReference>
<keyword evidence="3" id="KW-0378">Hydrolase</keyword>
<dbReference type="GO" id="GO:0008408">
    <property type="term" value="F:3'-5' exonuclease activity"/>
    <property type="evidence" value="ECO:0007669"/>
    <property type="project" value="InterPro"/>
</dbReference>
<dbReference type="InterPro" id="IPR012337">
    <property type="entry name" value="RNaseH-like_sf"/>
</dbReference>
<dbReference type="SMART" id="SM00474">
    <property type="entry name" value="35EXOc"/>
    <property type="match status" value="1"/>
</dbReference>
<dbReference type="InterPro" id="IPR002562">
    <property type="entry name" value="3'-5'_exonuclease_dom"/>
</dbReference>
<feature type="compositionally biased region" description="Basic and acidic residues" evidence="1">
    <location>
        <begin position="436"/>
        <end position="458"/>
    </location>
</feature>